<name>L9KHE6_TUPCH</name>
<reference evidence="2" key="2">
    <citation type="journal article" date="2013" name="Nat. Commun.">
        <title>Genome of the Chinese tree shrew.</title>
        <authorList>
            <person name="Fan Y."/>
            <person name="Huang Z.Y."/>
            <person name="Cao C.C."/>
            <person name="Chen C.S."/>
            <person name="Chen Y.X."/>
            <person name="Fan D.D."/>
            <person name="He J."/>
            <person name="Hou H.L."/>
            <person name="Hu L."/>
            <person name="Hu X.T."/>
            <person name="Jiang X.T."/>
            <person name="Lai R."/>
            <person name="Lang Y.S."/>
            <person name="Liang B."/>
            <person name="Liao S.G."/>
            <person name="Mu D."/>
            <person name="Ma Y.Y."/>
            <person name="Niu Y.Y."/>
            <person name="Sun X.Q."/>
            <person name="Xia J.Q."/>
            <person name="Xiao J."/>
            <person name="Xiong Z.Q."/>
            <person name="Xu L."/>
            <person name="Yang L."/>
            <person name="Zhang Y."/>
            <person name="Zhao W."/>
            <person name="Zhao X.D."/>
            <person name="Zheng Y.T."/>
            <person name="Zhou J.M."/>
            <person name="Zhu Y.B."/>
            <person name="Zhang G.J."/>
            <person name="Wang J."/>
            <person name="Yao Y.G."/>
        </authorList>
    </citation>
    <scope>NUCLEOTIDE SEQUENCE [LARGE SCALE GENOMIC DNA]</scope>
</reference>
<keyword evidence="2" id="KW-1185">Reference proteome</keyword>
<protein>
    <submittedName>
        <fullName evidence="1">Uncharacterized protein</fullName>
    </submittedName>
</protein>
<proteinExistence type="predicted"/>
<organism evidence="1 2">
    <name type="scientific">Tupaia chinensis</name>
    <name type="common">Chinese tree shrew</name>
    <name type="synonym">Tupaia belangeri chinensis</name>
    <dbReference type="NCBI Taxonomy" id="246437"/>
    <lineage>
        <taxon>Eukaryota</taxon>
        <taxon>Metazoa</taxon>
        <taxon>Chordata</taxon>
        <taxon>Craniata</taxon>
        <taxon>Vertebrata</taxon>
        <taxon>Euteleostomi</taxon>
        <taxon>Mammalia</taxon>
        <taxon>Eutheria</taxon>
        <taxon>Euarchontoglires</taxon>
        <taxon>Scandentia</taxon>
        <taxon>Tupaiidae</taxon>
        <taxon>Tupaia</taxon>
    </lineage>
</organism>
<sequence length="142" mass="15277">MLTWPSAPSEARGHPVAALMHVQALGLSLPANALVTPEHVPVLGAMSVSTGIAGSAVASVVTPVVTHVELEALIARRVLTRGSGIWVSAESCKAERPNVWPLDKSELCPWSAGCQQEQLLAPTWHTRYSKPTWHTRYSKPLL</sequence>
<dbReference type="InParanoid" id="L9KHE6"/>
<evidence type="ECO:0000313" key="1">
    <source>
        <dbReference type="EMBL" id="ELW62340.1"/>
    </source>
</evidence>
<evidence type="ECO:0000313" key="2">
    <source>
        <dbReference type="Proteomes" id="UP000011518"/>
    </source>
</evidence>
<dbReference type="Proteomes" id="UP000011518">
    <property type="component" value="Unassembled WGS sequence"/>
</dbReference>
<accession>L9KHE6</accession>
<gene>
    <name evidence="1" type="ORF">TREES_T100021491</name>
</gene>
<dbReference type="AlphaFoldDB" id="L9KHE6"/>
<dbReference type="EMBL" id="KB320826">
    <property type="protein sequence ID" value="ELW62340.1"/>
    <property type="molecule type" value="Genomic_DNA"/>
</dbReference>
<reference evidence="2" key="1">
    <citation type="submission" date="2012-07" db="EMBL/GenBank/DDBJ databases">
        <title>Genome of the Chinese tree shrew, a rising model animal genetically related to primates.</title>
        <authorList>
            <person name="Zhang G."/>
            <person name="Fan Y."/>
            <person name="Yao Y."/>
            <person name="Huang Z."/>
        </authorList>
    </citation>
    <scope>NUCLEOTIDE SEQUENCE [LARGE SCALE GENOMIC DNA]</scope>
</reference>